<protein>
    <submittedName>
        <fullName evidence="2">ParB N-terminal domain-containing protein</fullName>
    </submittedName>
</protein>
<dbReference type="Gene3D" id="3.90.1530.10">
    <property type="entry name" value="Conserved hypothetical protein from pyrococcus furiosus pfu- 392566-001, ParB domain"/>
    <property type="match status" value="1"/>
</dbReference>
<keyword evidence="2" id="KW-0614">Plasmid</keyword>
<dbReference type="InterPro" id="IPR036086">
    <property type="entry name" value="ParB/Sulfiredoxin_sf"/>
</dbReference>
<evidence type="ECO:0000256" key="1">
    <source>
        <dbReference type="SAM" id="MobiDB-lite"/>
    </source>
</evidence>
<dbReference type="AlphaFoldDB" id="A0AA86MG50"/>
<geneLocation type="plasmid" evidence="2 3">
    <name>pYSPA8-1</name>
</geneLocation>
<evidence type="ECO:0000313" key="3">
    <source>
        <dbReference type="Proteomes" id="UP001291653"/>
    </source>
</evidence>
<dbReference type="EMBL" id="LC735414">
    <property type="protein sequence ID" value="BDT39504.1"/>
    <property type="molecule type" value="Genomic_DNA"/>
</dbReference>
<dbReference type="SUPFAM" id="SSF110849">
    <property type="entry name" value="ParB/Sulfiredoxin"/>
    <property type="match status" value="1"/>
</dbReference>
<accession>A0AA86MG50</accession>
<reference evidence="2 3" key="1">
    <citation type="submission" date="2022-10" db="EMBL/GenBank/DDBJ databases">
        <title>Draft genome sequence of Streptomyces sp. YSPA8.</title>
        <authorList>
            <person name="Moriuchi R."/>
            <person name="Dohra H."/>
            <person name="Yamamura H."/>
            <person name="Kodani S."/>
        </authorList>
    </citation>
    <scope>NUCLEOTIDE SEQUENCE [LARGE SCALE GENOMIC DNA]</scope>
    <source>
        <strain evidence="2 3">YSPA8</strain>
        <plasmid evidence="2 3">pYSPA8-1</plasmid>
    </source>
</reference>
<dbReference type="Proteomes" id="UP001291653">
    <property type="component" value="Plasmid pYSPA8-1"/>
</dbReference>
<organism evidence="2 3">
    <name type="scientific">Streptomyces yaizuensis</name>
    <dbReference type="NCBI Taxonomy" id="2989713"/>
    <lineage>
        <taxon>Bacteria</taxon>
        <taxon>Bacillati</taxon>
        <taxon>Actinomycetota</taxon>
        <taxon>Actinomycetes</taxon>
        <taxon>Kitasatosporales</taxon>
        <taxon>Streptomycetaceae</taxon>
        <taxon>Streptomyces</taxon>
    </lineage>
</organism>
<feature type="region of interest" description="Disordered" evidence="1">
    <location>
        <begin position="1"/>
        <end position="24"/>
    </location>
</feature>
<sequence>MNSRKSVPDQRGPEPGEEQAPLPTPVIVRRDPRTLRRLEVNARFMRKEQYDRLVSNIRRDGCLTSLPLIWSEDGADEGQELILSGNHRADGAVDAGLEEIDCMLIVGPISQARRIGLQISHNAITGEDDMATLAQLYEAIDDLDWREYSGLDDKTLALMADVNLEGISEANLDFQTVQLVFLPPELAAAKEAFAEAKAPADERWVAAYKEYDRLIDALNDVSGAHNVGNLATALGVVLSVFESHLEDLAEGFLGPDGEALHAGRVGWAAVTGTRVIPAKSAAVLTAAVQEAQRVGDVDKGSGWQILERLAADYVERVRAA</sequence>
<proteinExistence type="predicted"/>
<name>A0AA86MG50_9ACTN</name>
<gene>
    <name evidence="2" type="ORF">SYYSPA8_36930</name>
</gene>
<evidence type="ECO:0000313" key="2">
    <source>
        <dbReference type="EMBL" id="BDT39504.1"/>
    </source>
</evidence>
<keyword evidence="3" id="KW-1185">Reference proteome</keyword>
<feature type="compositionally biased region" description="Basic and acidic residues" evidence="1">
    <location>
        <begin position="1"/>
        <end position="14"/>
    </location>
</feature>
<dbReference type="RefSeq" id="WP_323451987.1">
    <property type="nucleotide sequence ID" value="NZ_LC735414.1"/>
</dbReference>